<evidence type="ECO:0000256" key="1">
    <source>
        <dbReference type="ARBA" id="ARBA00023015"/>
    </source>
</evidence>
<evidence type="ECO:0000256" key="4">
    <source>
        <dbReference type="PROSITE-ProRule" id="PRU00094"/>
    </source>
</evidence>
<dbReference type="InterPro" id="IPR026960">
    <property type="entry name" value="RVT-Znf"/>
</dbReference>
<dbReference type="OrthoDB" id="1750020at2759"/>
<comment type="caution">
    <text evidence="6">The sequence shown here is derived from an EMBL/GenBank/DDBJ whole genome shotgun (WGS) entry which is preliminary data.</text>
</comment>
<keyword evidence="1" id="KW-0805">Transcription regulation</keyword>
<evidence type="ECO:0000256" key="2">
    <source>
        <dbReference type="ARBA" id="ARBA00023125"/>
    </source>
</evidence>
<protein>
    <submittedName>
        <fullName evidence="6">Ribonuclease H protein</fullName>
    </submittedName>
</protein>
<dbReference type="Pfam" id="PF13966">
    <property type="entry name" value="zf-RVT"/>
    <property type="match status" value="1"/>
</dbReference>
<keyword evidence="2" id="KW-0238">DNA-binding</keyword>
<accession>A0A1R3GZT3</accession>
<evidence type="ECO:0000259" key="5">
    <source>
        <dbReference type="PROSITE" id="PS50114"/>
    </source>
</evidence>
<feature type="domain" description="GATA-type" evidence="5">
    <location>
        <begin position="1"/>
        <end position="29"/>
    </location>
</feature>
<keyword evidence="3" id="KW-0804">Transcription</keyword>
<dbReference type="EMBL" id="AWUE01021092">
    <property type="protein sequence ID" value="OMO63624.1"/>
    <property type="molecule type" value="Genomic_DNA"/>
</dbReference>
<dbReference type="AlphaFoldDB" id="A0A1R3GZT3"/>
<evidence type="ECO:0000313" key="7">
    <source>
        <dbReference type="Proteomes" id="UP000187203"/>
    </source>
</evidence>
<evidence type="ECO:0000313" key="6">
    <source>
        <dbReference type="EMBL" id="OMO63624.1"/>
    </source>
</evidence>
<keyword evidence="7" id="KW-1185">Reference proteome</keyword>
<dbReference type="GO" id="GO:0043565">
    <property type="term" value="F:sequence-specific DNA binding"/>
    <property type="evidence" value="ECO:0007669"/>
    <property type="project" value="InterPro"/>
</dbReference>
<dbReference type="GO" id="GO:0006355">
    <property type="term" value="P:regulation of DNA-templated transcription"/>
    <property type="evidence" value="ECO:0007669"/>
    <property type="project" value="InterPro"/>
</dbReference>
<dbReference type="InterPro" id="IPR000679">
    <property type="entry name" value="Znf_GATA"/>
</dbReference>
<dbReference type="PROSITE" id="PS50114">
    <property type="entry name" value="GATA_ZN_FINGER_2"/>
    <property type="match status" value="1"/>
</dbReference>
<dbReference type="Proteomes" id="UP000187203">
    <property type="component" value="Unassembled WGS sequence"/>
</dbReference>
<keyword evidence="4" id="KW-0863">Zinc-finger</keyword>
<evidence type="ECO:0000256" key="3">
    <source>
        <dbReference type="ARBA" id="ARBA00023163"/>
    </source>
</evidence>
<proteinExistence type="predicted"/>
<sequence>MWRACKNLLATNHILWRRHLRNDPLCPCCSELPESIEHTILLCDWVQPVWFGVAGIRINYKEQIRTLDEWLLTVLTDFRQGKEQQSYLGNVIAVTCWFLWKARCHHVFEKAELLPEKIVPKIQRFILEMEDANSLTRSKRNIVEVRIKEDKCQFPEEGWTKLNCDGAIDAKTFDAGIGVVVRNNAGALIGGKGLSL</sequence>
<name>A0A1R3GZT3_9ROSI</name>
<keyword evidence="4" id="KW-0862">Zinc</keyword>
<keyword evidence="4" id="KW-0479">Metal-binding</keyword>
<dbReference type="GO" id="GO:0008270">
    <property type="term" value="F:zinc ion binding"/>
    <property type="evidence" value="ECO:0007669"/>
    <property type="project" value="UniProtKB-KW"/>
</dbReference>
<dbReference type="STRING" id="93759.A0A1R3GZT3"/>
<reference evidence="7" key="1">
    <citation type="submission" date="2013-09" db="EMBL/GenBank/DDBJ databases">
        <title>Corchorus olitorius genome sequencing.</title>
        <authorList>
            <person name="Alam M."/>
            <person name="Haque M.S."/>
            <person name="Islam M.S."/>
            <person name="Emdad E.M."/>
            <person name="Islam M.M."/>
            <person name="Ahmed B."/>
            <person name="Halim A."/>
            <person name="Hossen Q.M.M."/>
            <person name="Hossain M.Z."/>
            <person name="Ahmed R."/>
            <person name="Khan M.M."/>
            <person name="Islam R."/>
            <person name="Rashid M.M."/>
            <person name="Khan S.A."/>
            <person name="Rahman M.S."/>
            <person name="Alam M."/>
            <person name="Yahiya A.S."/>
            <person name="Khan M.S."/>
            <person name="Azam M.S."/>
            <person name="Haque T."/>
            <person name="Lashkar M.Z.H."/>
            <person name="Akhand A.I."/>
            <person name="Morshed G."/>
            <person name="Roy S."/>
            <person name="Uddin K.S."/>
            <person name="Rabeya T."/>
            <person name="Hossain A.S."/>
            <person name="Chowdhury A."/>
            <person name="Snigdha A.R."/>
            <person name="Mortoza M.S."/>
            <person name="Matin S.A."/>
            <person name="Hoque S.M.E."/>
            <person name="Islam M.K."/>
            <person name="Roy D.K."/>
            <person name="Haider R."/>
            <person name="Moosa M.M."/>
            <person name="Elias S.M."/>
            <person name="Hasan A.M."/>
            <person name="Jahan S."/>
            <person name="Shafiuddin M."/>
            <person name="Mahmood N."/>
            <person name="Shommy N.S."/>
        </authorList>
    </citation>
    <scope>NUCLEOTIDE SEQUENCE [LARGE SCALE GENOMIC DNA]</scope>
    <source>
        <strain evidence="7">cv. O-4</strain>
    </source>
</reference>
<gene>
    <name evidence="6" type="ORF">COLO4_32288</name>
</gene>
<organism evidence="6 7">
    <name type="scientific">Corchorus olitorius</name>
    <dbReference type="NCBI Taxonomy" id="93759"/>
    <lineage>
        <taxon>Eukaryota</taxon>
        <taxon>Viridiplantae</taxon>
        <taxon>Streptophyta</taxon>
        <taxon>Embryophyta</taxon>
        <taxon>Tracheophyta</taxon>
        <taxon>Spermatophyta</taxon>
        <taxon>Magnoliopsida</taxon>
        <taxon>eudicotyledons</taxon>
        <taxon>Gunneridae</taxon>
        <taxon>Pentapetalae</taxon>
        <taxon>rosids</taxon>
        <taxon>malvids</taxon>
        <taxon>Malvales</taxon>
        <taxon>Malvaceae</taxon>
        <taxon>Grewioideae</taxon>
        <taxon>Apeibeae</taxon>
        <taxon>Corchorus</taxon>
    </lineage>
</organism>